<dbReference type="AlphaFoldDB" id="A0A167N848"/>
<evidence type="ECO:0000313" key="3">
    <source>
        <dbReference type="Proteomes" id="UP000076738"/>
    </source>
</evidence>
<keyword evidence="1" id="KW-0812">Transmembrane</keyword>
<dbReference type="EMBL" id="KV417280">
    <property type="protein sequence ID" value="KZO97445.1"/>
    <property type="molecule type" value="Genomic_DNA"/>
</dbReference>
<keyword evidence="1" id="KW-0472">Membrane</keyword>
<sequence length="63" mass="6987">MSSPDRTPPRQELHIERDMVDAPHRAASPVRLAAYGLIAAFSLHFIMPMLPVSHSMFSGEQQG</sequence>
<gene>
    <name evidence="2" type="ORF">CALVIDRAFT_536457</name>
</gene>
<organism evidence="2 3">
    <name type="scientific">Calocera viscosa (strain TUFC12733)</name>
    <dbReference type="NCBI Taxonomy" id="1330018"/>
    <lineage>
        <taxon>Eukaryota</taxon>
        <taxon>Fungi</taxon>
        <taxon>Dikarya</taxon>
        <taxon>Basidiomycota</taxon>
        <taxon>Agaricomycotina</taxon>
        <taxon>Dacrymycetes</taxon>
        <taxon>Dacrymycetales</taxon>
        <taxon>Dacrymycetaceae</taxon>
        <taxon>Calocera</taxon>
    </lineage>
</organism>
<dbReference type="Proteomes" id="UP000076738">
    <property type="component" value="Unassembled WGS sequence"/>
</dbReference>
<evidence type="ECO:0000256" key="1">
    <source>
        <dbReference type="SAM" id="Phobius"/>
    </source>
</evidence>
<accession>A0A167N848</accession>
<keyword evidence="1" id="KW-1133">Transmembrane helix</keyword>
<evidence type="ECO:0000313" key="2">
    <source>
        <dbReference type="EMBL" id="KZO97445.1"/>
    </source>
</evidence>
<feature type="transmembrane region" description="Helical" evidence="1">
    <location>
        <begin position="32"/>
        <end position="50"/>
    </location>
</feature>
<protein>
    <submittedName>
        <fullName evidence="2">Uncharacterized protein</fullName>
    </submittedName>
</protein>
<reference evidence="2 3" key="1">
    <citation type="journal article" date="2016" name="Mol. Biol. Evol.">
        <title>Comparative Genomics of Early-Diverging Mushroom-Forming Fungi Provides Insights into the Origins of Lignocellulose Decay Capabilities.</title>
        <authorList>
            <person name="Nagy L.G."/>
            <person name="Riley R."/>
            <person name="Tritt A."/>
            <person name="Adam C."/>
            <person name="Daum C."/>
            <person name="Floudas D."/>
            <person name="Sun H."/>
            <person name="Yadav J.S."/>
            <person name="Pangilinan J."/>
            <person name="Larsson K.H."/>
            <person name="Matsuura K."/>
            <person name="Barry K."/>
            <person name="Labutti K."/>
            <person name="Kuo R."/>
            <person name="Ohm R.A."/>
            <person name="Bhattacharya S.S."/>
            <person name="Shirouzu T."/>
            <person name="Yoshinaga Y."/>
            <person name="Martin F.M."/>
            <person name="Grigoriev I.V."/>
            <person name="Hibbett D.S."/>
        </authorList>
    </citation>
    <scope>NUCLEOTIDE SEQUENCE [LARGE SCALE GENOMIC DNA]</scope>
    <source>
        <strain evidence="2 3">TUFC12733</strain>
    </source>
</reference>
<name>A0A167N848_CALVF</name>
<keyword evidence="3" id="KW-1185">Reference proteome</keyword>
<proteinExistence type="predicted"/>